<evidence type="ECO:0000313" key="1">
    <source>
        <dbReference type="EMBL" id="VVN78163.1"/>
    </source>
</evidence>
<dbReference type="Proteomes" id="UP000337909">
    <property type="component" value="Unassembled WGS sequence"/>
</dbReference>
<gene>
    <name evidence="1" type="ORF">PS691_00866</name>
</gene>
<organism evidence="1 2">
    <name type="scientific">Pseudomonas fluorescens</name>
    <dbReference type="NCBI Taxonomy" id="294"/>
    <lineage>
        <taxon>Bacteria</taxon>
        <taxon>Pseudomonadati</taxon>
        <taxon>Pseudomonadota</taxon>
        <taxon>Gammaproteobacteria</taxon>
        <taxon>Pseudomonadales</taxon>
        <taxon>Pseudomonadaceae</taxon>
        <taxon>Pseudomonas</taxon>
    </lineage>
</organism>
<sequence length="68" mass="7683">MVRPVHPFTMRCKDCGWSQTVIPLSDVLQFDDCPEVCPRCRGQDVQMEQATALEVAVAKLKRFCGGRK</sequence>
<reference evidence="1 2" key="1">
    <citation type="submission" date="2019-09" db="EMBL/GenBank/DDBJ databases">
        <authorList>
            <person name="Chandra G."/>
            <person name="Truman W A."/>
        </authorList>
    </citation>
    <scope>NUCLEOTIDE SEQUENCE [LARGE SCALE GENOMIC DNA]</scope>
    <source>
        <strain evidence="1">PS691</strain>
    </source>
</reference>
<dbReference type="AlphaFoldDB" id="A0A5E7AV21"/>
<name>A0A5E7AV21_PSEFL</name>
<protein>
    <submittedName>
        <fullName evidence="1">Uncharacterized protein</fullName>
    </submittedName>
</protein>
<proteinExistence type="predicted"/>
<accession>A0A5E7AV21</accession>
<dbReference type="EMBL" id="CABVHQ010000006">
    <property type="protein sequence ID" value="VVN78163.1"/>
    <property type="molecule type" value="Genomic_DNA"/>
</dbReference>
<evidence type="ECO:0000313" key="2">
    <source>
        <dbReference type="Proteomes" id="UP000337909"/>
    </source>
</evidence>